<dbReference type="GO" id="GO:0030424">
    <property type="term" value="C:axon"/>
    <property type="evidence" value="ECO:0007669"/>
    <property type="project" value="TreeGrafter"/>
</dbReference>
<evidence type="ECO:0000256" key="5">
    <source>
        <dbReference type="ARBA" id="ARBA00023136"/>
    </source>
</evidence>
<keyword evidence="5 8" id="KW-0472">Membrane</keyword>
<accession>A0A067R794</accession>
<dbReference type="GO" id="GO:0008049">
    <property type="term" value="P:male courtship behavior"/>
    <property type="evidence" value="ECO:0007669"/>
    <property type="project" value="TreeGrafter"/>
</dbReference>
<comment type="function">
    <text evidence="8">Gustatory receptor which mediates acceptance or avoidance behavior, depending on its substrates.</text>
</comment>
<dbReference type="Pfam" id="PF08395">
    <property type="entry name" value="7tm_7"/>
    <property type="match status" value="1"/>
</dbReference>
<evidence type="ECO:0000256" key="8">
    <source>
        <dbReference type="RuleBase" id="RU363108"/>
    </source>
</evidence>
<dbReference type="GO" id="GO:0030425">
    <property type="term" value="C:dendrite"/>
    <property type="evidence" value="ECO:0007669"/>
    <property type="project" value="TreeGrafter"/>
</dbReference>
<keyword evidence="4 8" id="KW-1133">Transmembrane helix</keyword>
<dbReference type="PANTHER" id="PTHR21143:SF134">
    <property type="entry name" value="GUSTATORY RECEPTOR"/>
    <property type="match status" value="1"/>
</dbReference>
<dbReference type="FunCoup" id="A0A067R794">
    <property type="interactions" value="38"/>
</dbReference>
<feature type="transmembrane region" description="Helical" evidence="8">
    <location>
        <begin position="378"/>
        <end position="403"/>
    </location>
</feature>
<evidence type="ECO:0000313" key="9">
    <source>
        <dbReference type="EMBL" id="KDR19312.1"/>
    </source>
</evidence>
<dbReference type="EMBL" id="KK852655">
    <property type="protein sequence ID" value="KDR19312.1"/>
    <property type="molecule type" value="Genomic_DNA"/>
</dbReference>
<dbReference type="GO" id="GO:0007635">
    <property type="term" value="P:chemosensory behavior"/>
    <property type="evidence" value="ECO:0007669"/>
    <property type="project" value="TreeGrafter"/>
</dbReference>
<dbReference type="GO" id="GO:0050909">
    <property type="term" value="P:sensory perception of taste"/>
    <property type="evidence" value="ECO:0007669"/>
    <property type="project" value="InterPro"/>
</dbReference>
<dbReference type="AlphaFoldDB" id="A0A067R794"/>
<sequence>MVKFIKTHDLYSVIKPLLYVSKAVGVAPFVLEGELKNRRLRISGPAVVYSVLVLLILLGRQISLIREIYLFDLETVFKTAAVIETVTYSISTSGFALMFLLKRTDMYKILHKLSLFDELFGDMERSYNSALLFLIGQMCLHLVVVLTLSITVSSYVGLITFIDFVGRSATVNNLPIILIVDTQLFNIMLLLKQRFFAVNLKITDHLNENHNTFSIRPRNSKVAISLITQIPKVTLMDSSFDLPCERFQYLKNLHEFLCDISELVNCTYAIHMLLNVILKFIAIVFNIYFRLLRLLKSDKGQYSDDVWEWVMTGMLGWYVLKLGGIVWACASTAREANRTAVLVHKLLSKTRDPGVKEELQLFSLQLLHRKVQFTACGFFPLDFTLLYSIIGAVTTYLVILIQFQLSFANPKQNGTVSAVLPVSTSSDLFTPTLPP</sequence>
<keyword evidence="10" id="KW-1185">Reference proteome</keyword>
<feature type="transmembrane region" description="Helical" evidence="8">
    <location>
        <begin position="131"/>
        <end position="162"/>
    </location>
</feature>
<gene>
    <name evidence="9" type="ORF">L798_06107</name>
</gene>
<evidence type="ECO:0000256" key="1">
    <source>
        <dbReference type="ARBA" id="ARBA00004651"/>
    </source>
</evidence>
<feature type="transmembrane region" description="Helical" evidence="8">
    <location>
        <begin position="77"/>
        <end position="101"/>
    </location>
</feature>
<dbReference type="InParanoid" id="A0A067R794"/>
<feature type="transmembrane region" description="Helical" evidence="8">
    <location>
        <begin position="174"/>
        <end position="191"/>
    </location>
</feature>
<keyword evidence="3 8" id="KW-0812">Transmembrane</keyword>
<dbReference type="OMA" id="CERFQYL"/>
<organism evidence="9 10">
    <name type="scientific">Zootermopsis nevadensis</name>
    <name type="common">Dampwood termite</name>
    <dbReference type="NCBI Taxonomy" id="136037"/>
    <lineage>
        <taxon>Eukaryota</taxon>
        <taxon>Metazoa</taxon>
        <taxon>Ecdysozoa</taxon>
        <taxon>Arthropoda</taxon>
        <taxon>Hexapoda</taxon>
        <taxon>Insecta</taxon>
        <taxon>Pterygota</taxon>
        <taxon>Neoptera</taxon>
        <taxon>Polyneoptera</taxon>
        <taxon>Dictyoptera</taxon>
        <taxon>Blattodea</taxon>
        <taxon>Blattoidea</taxon>
        <taxon>Termitoidae</taxon>
        <taxon>Termopsidae</taxon>
        <taxon>Zootermopsis</taxon>
    </lineage>
</organism>
<evidence type="ECO:0000256" key="3">
    <source>
        <dbReference type="ARBA" id="ARBA00022692"/>
    </source>
</evidence>
<keyword evidence="6 8" id="KW-0675">Receptor</keyword>
<reference evidence="9 10" key="1">
    <citation type="journal article" date="2014" name="Nat. Commun.">
        <title>Molecular traces of alternative social organization in a termite genome.</title>
        <authorList>
            <person name="Terrapon N."/>
            <person name="Li C."/>
            <person name="Robertson H.M."/>
            <person name="Ji L."/>
            <person name="Meng X."/>
            <person name="Booth W."/>
            <person name="Chen Z."/>
            <person name="Childers C.P."/>
            <person name="Glastad K.M."/>
            <person name="Gokhale K."/>
            <person name="Gowin J."/>
            <person name="Gronenberg W."/>
            <person name="Hermansen R.A."/>
            <person name="Hu H."/>
            <person name="Hunt B.G."/>
            <person name="Huylmans A.K."/>
            <person name="Khalil S.M."/>
            <person name="Mitchell R.D."/>
            <person name="Munoz-Torres M.C."/>
            <person name="Mustard J.A."/>
            <person name="Pan H."/>
            <person name="Reese J.T."/>
            <person name="Scharf M.E."/>
            <person name="Sun F."/>
            <person name="Vogel H."/>
            <person name="Xiao J."/>
            <person name="Yang W."/>
            <person name="Yang Z."/>
            <person name="Yang Z."/>
            <person name="Zhou J."/>
            <person name="Zhu J."/>
            <person name="Brent C.S."/>
            <person name="Elsik C.G."/>
            <person name="Goodisman M.A."/>
            <person name="Liberles D.A."/>
            <person name="Roe R.M."/>
            <person name="Vargo E.L."/>
            <person name="Vilcinskas A."/>
            <person name="Wang J."/>
            <person name="Bornberg-Bauer E."/>
            <person name="Korb J."/>
            <person name="Zhang G."/>
            <person name="Liebig J."/>
        </authorList>
    </citation>
    <scope>NUCLEOTIDE SEQUENCE [LARGE SCALE GENOMIC DNA]</scope>
    <source>
        <tissue evidence="9">Whole organism</tissue>
    </source>
</reference>
<evidence type="ECO:0000256" key="2">
    <source>
        <dbReference type="ARBA" id="ARBA00022475"/>
    </source>
</evidence>
<keyword evidence="2 8" id="KW-1003">Cell membrane</keyword>
<dbReference type="GO" id="GO:0007165">
    <property type="term" value="P:signal transduction"/>
    <property type="evidence" value="ECO:0007669"/>
    <property type="project" value="UniProtKB-KW"/>
</dbReference>
<comment type="subcellular location">
    <subcellularLocation>
        <location evidence="1 8">Cell membrane</location>
        <topology evidence="1 8">Multi-pass membrane protein</topology>
    </subcellularLocation>
</comment>
<evidence type="ECO:0000256" key="6">
    <source>
        <dbReference type="ARBA" id="ARBA00023170"/>
    </source>
</evidence>
<keyword evidence="7 8" id="KW-0807">Transducer</keyword>
<dbReference type="InterPro" id="IPR013604">
    <property type="entry name" value="7TM_chemorcpt"/>
</dbReference>
<dbReference type="GO" id="GO:0043025">
    <property type="term" value="C:neuronal cell body"/>
    <property type="evidence" value="ECO:0007669"/>
    <property type="project" value="TreeGrafter"/>
</dbReference>
<dbReference type="GO" id="GO:0005886">
    <property type="term" value="C:plasma membrane"/>
    <property type="evidence" value="ECO:0007669"/>
    <property type="project" value="UniProtKB-SubCell"/>
</dbReference>
<dbReference type="eggNOG" id="ENOG502S2QD">
    <property type="taxonomic scope" value="Eukaryota"/>
</dbReference>
<name>A0A067R794_ZOONE</name>
<feature type="transmembrane region" description="Helical" evidence="8">
    <location>
        <begin position="309"/>
        <end position="330"/>
    </location>
</feature>
<dbReference type="Proteomes" id="UP000027135">
    <property type="component" value="Unassembled WGS sequence"/>
</dbReference>
<evidence type="ECO:0000256" key="4">
    <source>
        <dbReference type="ARBA" id="ARBA00022989"/>
    </source>
</evidence>
<evidence type="ECO:0000313" key="10">
    <source>
        <dbReference type="Proteomes" id="UP000027135"/>
    </source>
</evidence>
<comment type="similarity">
    <text evidence="8">Belongs to the insect chemoreceptor superfamily. Gustatory receptor (GR) family.</text>
</comment>
<feature type="transmembrane region" description="Helical" evidence="8">
    <location>
        <begin position="46"/>
        <end position="65"/>
    </location>
</feature>
<proteinExistence type="inferred from homology"/>
<protein>
    <recommendedName>
        <fullName evidence="8">Gustatory receptor</fullName>
    </recommendedName>
</protein>
<evidence type="ECO:0000256" key="7">
    <source>
        <dbReference type="ARBA" id="ARBA00023224"/>
    </source>
</evidence>
<feature type="transmembrane region" description="Helical" evidence="8">
    <location>
        <begin position="268"/>
        <end position="289"/>
    </location>
</feature>
<dbReference type="PANTHER" id="PTHR21143">
    <property type="entry name" value="INVERTEBRATE GUSTATORY RECEPTOR"/>
    <property type="match status" value="1"/>
</dbReference>